<protein>
    <submittedName>
        <fullName evidence="2">NgoFVII family restriction endonuclease</fullName>
    </submittedName>
</protein>
<accession>A0A2S7FEZ7</accession>
<keyword evidence="2" id="KW-0540">Nuclease</keyword>
<evidence type="ECO:0000313" key="3">
    <source>
        <dbReference type="Proteomes" id="UP000238081"/>
    </source>
</evidence>
<dbReference type="RefSeq" id="WP_043666672.1">
    <property type="nucleotide sequence ID" value="NZ_JSEG01000026.1"/>
</dbReference>
<proteinExistence type="predicted"/>
<dbReference type="Pfam" id="PF20731">
    <property type="entry name" value="RE_NgoFVII_C"/>
    <property type="match status" value="1"/>
</dbReference>
<sequence length="465" mass="54327">MGKIIWDKFSSEERNQYINFLKIFGALSGLFKDNKEGANAKKPYLYYRNHEQLFARVFEVEDLTRKDSAFDALGVLGDKRVGIGLKTWIHTNDRTYQKVAEFNKLAPEVLTPLMEKGTPEEVVRKVAELRNDRIMLDKRLYRTNHDIYHFITRDDDVMNIVETPYDLIDIDSIEFIRTDGKVYLFKDKLHNYKFYKSKSVLLEEFDASQGEIIEKIQIEQYDDPFELIKMISIPGNKMSLLHSQYEQADNYEEFELVSEKNNENYGVSDSRYKLRNVIYLPLYQDKKEGQIVSDCSGINMRHAKSKNKGSSTPRPQYEIEVRISKWIHYLFPKFFGIDALKENEIKDAVLNDFDLILPDGRVLRGRVKQDGGKSLQTNPQSTLGEWVLKDVLGLKNREVVTWELLDSLGIDSLKVTKIDDKHFRITVAETGAYEKFKLDYKEEMIEKGLTGRQIPYFRPELVDEL</sequence>
<comment type="caution">
    <text evidence="2">The sequence shown here is derived from an EMBL/GenBank/DDBJ whole genome shotgun (WGS) entry which is preliminary data.</text>
</comment>
<keyword evidence="2" id="KW-0255">Endonuclease</keyword>
<feature type="domain" description="Restriction endonuclease type II NgoFVII C-terminal B3-like DNA-binding" evidence="1">
    <location>
        <begin position="292"/>
        <end position="419"/>
    </location>
</feature>
<dbReference type="GO" id="GO:0004519">
    <property type="term" value="F:endonuclease activity"/>
    <property type="evidence" value="ECO:0007669"/>
    <property type="project" value="UniProtKB-KW"/>
</dbReference>
<dbReference type="AlphaFoldDB" id="A0A2S7FEZ7"/>
<evidence type="ECO:0000259" key="1">
    <source>
        <dbReference type="Pfam" id="PF20731"/>
    </source>
</evidence>
<reference evidence="2 3" key="1">
    <citation type="submission" date="2016-01" db="EMBL/GenBank/DDBJ databases">
        <title>Characterization of the Clostridium difficile lineages that are prevalent in Hong Kong and China.</title>
        <authorList>
            <person name="Kwok J.S.-L."/>
            <person name="Lam W.-Y."/>
            <person name="Ip M."/>
            <person name="Chan T.-F."/>
            <person name="Hawkey P.M."/>
            <person name="Tsui S.K.-W."/>
        </authorList>
    </citation>
    <scope>NUCLEOTIDE SEQUENCE [LARGE SCALE GENOMIC DNA]</scope>
    <source>
        <strain evidence="2 3">300064</strain>
    </source>
</reference>
<name>A0A2S7FEZ7_CLOBU</name>
<evidence type="ECO:0000313" key="2">
    <source>
        <dbReference type="EMBL" id="PPV17756.1"/>
    </source>
</evidence>
<dbReference type="EMBL" id="LRDH01000002">
    <property type="protein sequence ID" value="PPV17756.1"/>
    <property type="molecule type" value="Genomic_DNA"/>
</dbReference>
<dbReference type="Proteomes" id="UP000238081">
    <property type="component" value="Unassembled WGS sequence"/>
</dbReference>
<keyword evidence="2" id="KW-0378">Hydrolase</keyword>
<organism evidence="2 3">
    <name type="scientific">Clostridium butyricum</name>
    <dbReference type="NCBI Taxonomy" id="1492"/>
    <lineage>
        <taxon>Bacteria</taxon>
        <taxon>Bacillati</taxon>
        <taxon>Bacillota</taxon>
        <taxon>Clostridia</taxon>
        <taxon>Eubacteriales</taxon>
        <taxon>Clostridiaceae</taxon>
        <taxon>Clostridium</taxon>
    </lineage>
</organism>
<dbReference type="InterPro" id="IPR048923">
    <property type="entry name" value="RE_NgoFVII_C"/>
</dbReference>
<gene>
    <name evidence="2" type="ORF">AWN73_07065</name>
</gene>